<keyword evidence="7" id="KW-0132">Cell division</keyword>
<evidence type="ECO:0000256" key="8">
    <source>
        <dbReference type="ARBA" id="ARBA00022776"/>
    </source>
</evidence>
<dbReference type="InterPro" id="IPR048343">
    <property type="entry name" value="ZW10_C"/>
</dbReference>
<dbReference type="EMBL" id="JAJJHW010000095">
    <property type="protein sequence ID" value="KAH8386703.1"/>
    <property type="molecule type" value="Genomic_DNA"/>
</dbReference>
<dbReference type="Proteomes" id="UP001200034">
    <property type="component" value="Unassembled WGS sequence"/>
</dbReference>
<feature type="domain" description="Centromere/kinetochore protein zw10 C-terminal" evidence="18">
    <location>
        <begin position="450"/>
        <end position="570"/>
    </location>
</feature>
<keyword evidence="8" id="KW-0498">Mitosis</keyword>
<comment type="caution">
    <text evidence="20">The sequence shown here is derived from an EMBL/GenBank/DDBJ whole genome shotgun (WGS) entry which is preliminary data.</text>
</comment>
<dbReference type="GO" id="GO:0051321">
    <property type="term" value="P:meiotic cell cycle"/>
    <property type="evidence" value="ECO:0007669"/>
    <property type="project" value="UniProtKB-KW"/>
</dbReference>
<feature type="domain" description="Centromere/kinetochore protein zw10 middle" evidence="17">
    <location>
        <begin position="199"/>
        <end position="426"/>
    </location>
</feature>
<dbReference type="InterPro" id="IPR048344">
    <property type="entry name" value="Zw10_middle"/>
</dbReference>
<evidence type="ECO:0000259" key="19">
    <source>
        <dbReference type="Pfam" id="PF22766"/>
    </source>
</evidence>
<keyword evidence="10" id="KW-0539">Nucleus</keyword>
<dbReference type="FunFam" id="1.10.357.150:FF:000003">
    <property type="entry name" value="Centromere/kinetochore protein zw10"/>
    <property type="match status" value="1"/>
</dbReference>
<dbReference type="InterPro" id="IPR046362">
    <property type="entry name" value="Zw10/DSL1_C_sf"/>
</dbReference>
<dbReference type="Pfam" id="PF20666">
    <property type="entry name" value="ZW10_C"/>
    <property type="match status" value="1"/>
</dbReference>
<organism evidence="20 21">
    <name type="scientific">Drosophila rubida</name>
    <dbReference type="NCBI Taxonomy" id="30044"/>
    <lineage>
        <taxon>Eukaryota</taxon>
        <taxon>Metazoa</taxon>
        <taxon>Ecdysozoa</taxon>
        <taxon>Arthropoda</taxon>
        <taxon>Hexapoda</taxon>
        <taxon>Insecta</taxon>
        <taxon>Pterygota</taxon>
        <taxon>Neoptera</taxon>
        <taxon>Endopterygota</taxon>
        <taxon>Diptera</taxon>
        <taxon>Brachycera</taxon>
        <taxon>Muscomorpha</taxon>
        <taxon>Ephydroidea</taxon>
        <taxon>Drosophilidae</taxon>
        <taxon>Drosophila</taxon>
    </lineage>
</organism>
<gene>
    <name evidence="20" type="ORF">KR093_002114</name>
</gene>
<keyword evidence="5" id="KW-0158">Chromosome</keyword>
<evidence type="ECO:0000256" key="2">
    <source>
        <dbReference type="ARBA" id="ARBA00004496"/>
    </source>
</evidence>
<evidence type="ECO:0000256" key="13">
    <source>
        <dbReference type="ARBA" id="ARBA00023328"/>
    </source>
</evidence>
<evidence type="ECO:0000313" key="21">
    <source>
        <dbReference type="Proteomes" id="UP001200034"/>
    </source>
</evidence>
<keyword evidence="9" id="KW-0995">Kinetochore</keyword>
<dbReference type="Pfam" id="PF20665">
    <property type="entry name" value="Zw10_middle"/>
    <property type="match status" value="1"/>
</dbReference>
<protein>
    <recommendedName>
        <fullName evidence="14">Centromere/kinetochore protein zw10</fullName>
    </recommendedName>
    <alternativeName>
        <fullName evidence="15">Mitotic 15 protein</fullName>
    </alternativeName>
</protein>
<dbReference type="PANTHER" id="PTHR12205">
    <property type="entry name" value="CENTROMERE/KINETOCHORE PROTEIN ZW10"/>
    <property type="match status" value="1"/>
</dbReference>
<keyword evidence="12" id="KW-0131">Cell cycle</keyword>
<evidence type="ECO:0000256" key="11">
    <source>
        <dbReference type="ARBA" id="ARBA00023254"/>
    </source>
</evidence>
<evidence type="ECO:0000259" key="16">
    <source>
        <dbReference type="Pfam" id="PF06248"/>
    </source>
</evidence>
<reference evidence="20" key="1">
    <citation type="journal article" date="2021" name="Mol. Ecol. Resour.">
        <title>Phylogenomic analyses of the genus Drosophila reveals genomic signals of climate adaptation.</title>
        <authorList>
            <person name="Li F."/>
            <person name="Rane R.V."/>
            <person name="Luria V."/>
            <person name="Xiong Z."/>
            <person name="Chen J."/>
            <person name="Li Z."/>
            <person name="Catullo R.A."/>
            <person name="Griffin P.C."/>
            <person name="Schiffer M."/>
            <person name="Pearce S."/>
            <person name="Lee S.F."/>
            <person name="McElroy K."/>
            <person name="Stocker A."/>
            <person name="Shirriffs J."/>
            <person name="Cockerell F."/>
            <person name="Coppin C."/>
            <person name="Sgro C.M."/>
            <person name="Karger A."/>
            <person name="Cain J.W."/>
            <person name="Weber J.A."/>
            <person name="Santpere G."/>
            <person name="Kirschner M.W."/>
            <person name="Hoffmann A.A."/>
            <person name="Oakeshott J.G."/>
            <person name="Zhang G."/>
        </authorList>
    </citation>
    <scope>NUCLEOTIDE SEQUENCE</scope>
    <source>
        <strain evidence="20">BGI-SZ-2011g</strain>
    </source>
</reference>
<evidence type="ECO:0000256" key="3">
    <source>
        <dbReference type="ARBA" id="ARBA00004629"/>
    </source>
</evidence>
<dbReference type="GO" id="GO:1990423">
    <property type="term" value="C:RZZ complex"/>
    <property type="evidence" value="ECO:0007669"/>
    <property type="project" value="TreeGrafter"/>
</dbReference>
<evidence type="ECO:0000256" key="10">
    <source>
        <dbReference type="ARBA" id="ARBA00023242"/>
    </source>
</evidence>
<dbReference type="InterPro" id="IPR009361">
    <property type="entry name" value="Zw10_N"/>
</dbReference>
<evidence type="ECO:0000256" key="15">
    <source>
        <dbReference type="ARBA" id="ARBA00080245"/>
    </source>
</evidence>
<accession>A0AAD4K962</accession>
<dbReference type="Gene3D" id="1.10.357.150">
    <property type="match status" value="1"/>
</dbReference>
<evidence type="ECO:0000256" key="6">
    <source>
        <dbReference type="ARBA" id="ARBA00022490"/>
    </source>
</evidence>
<evidence type="ECO:0000259" key="17">
    <source>
        <dbReference type="Pfam" id="PF20665"/>
    </source>
</evidence>
<dbReference type="AlphaFoldDB" id="A0AAD4K962"/>
<dbReference type="GO" id="GO:0005737">
    <property type="term" value="C:cytoplasm"/>
    <property type="evidence" value="ECO:0007669"/>
    <property type="project" value="UniProtKB-SubCell"/>
</dbReference>
<evidence type="ECO:0000256" key="5">
    <source>
        <dbReference type="ARBA" id="ARBA00022454"/>
    </source>
</evidence>
<keyword evidence="6" id="KW-0963">Cytoplasm</keyword>
<evidence type="ECO:0000313" key="20">
    <source>
        <dbReference type="EMBL" id="KAH8386703.1"/>
    </source>
</evidence>
<dbReference type="GO" id="GO:0006888">
    <property type="term" value="P:endoplasmic reticulum to Golgi vesicle-mediated transport"/>
    <property type="evidence" value="ECO:0007669"/>
    <property type="project" value="TreeGrafter"/>
</dbReference>
<feature type="domain" description="ZW10 C-terminal helical" evidence="19">
    <location>
        <begin position="589"/>
        <end position="732"/>
    </location>
</feature>
<dbReference type="GO" id="GO:0007094">
    <property type="term" value="P:mitotic spindle assembly checkpoint signaling"/>
    <property type="evidence" value="ECO:0007669"/>
    <property type="project" value="TreeGrafter"/>
</dbReference>
<dbReference type="Pfam" id="PF22766">
    <property type="entry name" value="ZW10_C2"/>
    <property type="match status" value="1"/>
</dbReference>
<dbReference type="PANTHER" id="PTHR12205:SF0">
    <property type="entry name" value="CENTROMERE_KINETOCHORE PROTEIN ZW10 HOMOLOG"/>
    <property type="match status" value="1"/>
</dbReference>
<comment type="subcellular location">
    <subcellularLocation>
        <location evidence="3">Chromosome</location>
        <location evidence="3">Centromere</location>
        <location evidence="3">Kinetochore</location>
    </subcellularLocation>
    <subcellularLocation>
        <location evidence="2">Cytoplasm</location>
    </subcellularLocation>
    <subcellularLocation>
        <location evidence="1">Nucleus</location>
    </subcellularLocation>
</comment>
<evidence type="ECO:0000259" key="18">
    <source>
        <dbReference type="Pfam" id="PF20666"/>
    </source>
</evidence>
<sequence length="733" mass="83095">MVESKVLLEAFQEHQQQQGNSNGTSSGGISIDAVKSAIAKMVVRTERFQGRVRKHIDDNYTEFMPNHTTPDIFLDKSSSLCDEIGELLASLGNEGHVALGDASGELANSSRDLRELLLGLRVSEHMLKLDDLFQCIEEAKATKDCLVVLDLMGKLRGLIYSDGGGDLPADVERIFQSLECYESIKVKYHVQAHLLQQHLQERFDRLLQLQCKSFQTSKCVTLLVSKDEAQIQDIVTALFQERYSPAKLCAFLLEQCIEPLILKPVSVAYNDQAKDGTHLELQLSYAIKEVETTTAQQQQLLLRPHYAEVLQHLRLLWQTLASINCSLSGGHGNGQHVFGLIGDELRDRMLELLVDQCLLPAVPDSMEEYQKSTLRDDVQQFELFLADMWIINPDQDVALSKFCRNFDTYYRSRLSARVLDTAREIIQRDLQDMTQVAANNLPANVASDPFLFPRCMISKSVQDYVKLMDRTLRQPADNLVDDAPNPLSGVVGQLLETYIDEVPKVHKKLLQSIPQQSALFHNNCLYLTHWVAQHASKDIDAFPSLVKTLQSTGSKYLRVQISFQESILMDIMNGFEFDSPHTLGTAPLKLVRQCLRQLELLKNVWQQVLPEKVYNNSFCELLHPFANELVQRVFKLRDISATMASELSDLIDVVLEKAPQLFHDPNEVVQVRSWQKLQQLKLMMNASLKEFTELWCDGAGPLTANYQANEVKHLIRALFQDTDRRAKAITQIV</sequence>
<evidence type="ECO:0000256" key="7">
    <source>
        <dbReference type="ARBA" id="ARBA00022618"/>
    </source>
</evidence>
<evidence type="ECO:0000256" key="14">
    <source>
        <dbReference type="ARBA" id="ARBA00072518"/>
    </source>
</evidence>
<comment type="similarity">
    <text evidence="4">Belongs to the ZW10 family.</text>
</comment>
<evidence type="ECO:0000256" key="4">
    <source>
        <dbReference type="ARBA" id="ARBA00006245"/>
    </source>
</evidence>
<dbReference type="InterPro" id="IPR055148">
    <property type="entry name" value="ZW10_C_2"/>
</dbReference>
<dbReference type="Pfam" id="PF06248">
    <property type="entry name" value="Zw10_N"/>
    <property type="match status" value="1"/>
</dbReference>
<evidence type="ECO:0000256" key="9">
    <source>
        <dbReference type="ARBA" id="ARBA00022838"/>
    </source>
</evidence>
<dbReference type="GO" id="GO:0051301">
    <property type="term" value="P:cell division"/>
    <property type="evidence" value="ECO:0007669"/>
    <property type="project" value="UniProtKB-KW"/>
</dbReference>
<keyword evidence="13" id="KW-0137">Centromere</keyword>
<proteinExistence type="inferred from homology"/>
<keyword evidence="21" id="KW-1185">Reference proteome</keyword>
<evidence type="ECO:0000256" key="12">
    <source>
        <dbReference type="ARBA" id="ARBA00023306"/>
    </source>
</evidence>
<keyword evidence="11" id="KW-0469">Meiosis</keyword>
<name>A0AAD4K962_9MUSC</name>
<evidence type="ECO:0000256" key="1">
    <source>
        <dbReference type="ARBA" id="ARBA00004123"/>
    </source>
</evidence>
<dbReference type="GO" id="GO:0005634">
    <property type="term" value="C:nucleus"/>
    <property type="evidence" value="ECO:0007669"/>
    <property type="project" value="UniProtKB-SubCell"/>
</dbReference>
<feature type="domain" description="Centromere/kinetochore protein zw10 N-terminal" evidence="16">
    <location>
        <begin position="43"/>
        <end position="132"/>
    </location>
</feature>